<reference evidence="2" key="1">
    <citation type="submission" date="2017-05" db="EMBL/GenBank/DDBJ databases">
        <title>Whole genome sequence of fish pathogenic bacteria, Photobacterium damselae subsp. piscicida, strain 91-197, isolated from hybrid striped bass (Morone sp.) in USA.</title>
        <authorList>
            <person name="Teru Y."/>
            <person name="Hikima J."/>
            <person name="Kono T."/>
            <person name="Sakai M."/>
            <person name="Takano T."/>
            <person name="Hawke J.P."/>
            <person name="Takeyama H."/>
            <person name="Aoki T."/>
        </authorList>
    </citation>
    <scope>NUCLEOTIDE SEQUENCE [LARGE SCALE GENOMIC DNA]</scope>
    <source>
        <strain evidence="2">91-197</strain>
    </source>
</reference>
<evidence type="ECO:0000313" key="1">
    <source>
        <dbReference type="EMBL" id="BAX51618.1"/>
    </source>
</evidence>
<protein>
    <submittedName>
        <fullName evidence="1">Uncharacterized protein</fullName>
    </submittedName>
</protein>
<name>A0AAD1FLJ4_PHODP</name>
<evidence type="ECO:0000313" key="2">
    <source>
        <dbReference type="Proteomes" id="UP000218676"/>
    </source>
</evidence>
<dbReference type="Proteomes" id="UP000218676">
    <property type="component" value="Chromosome 1"/>
</dbReference>
<accession>A0AAD1FLJ4</accession>
<dbReference type="AlphaFoldDB" id="A0AAD1FLJ4"/>
<gene>
    <name evidence="1" type="ORF">PDPUS_1_00243</name>
</gene>
<proteinExistence type="predicted"/>
<organism evidence="1 2">
    <name type="scientific">Photobacterium damsela subsp. piscicida</name>
    <name type="common">Pasteurella piscicida</name>
    <dbReference type="NCBI Taxonomy" id="38294"/>
    <lineage>
        <taxon>Bacteria</taxon>
        <taxon>Pseudomonadati</taxon>
        <taxon>Pseudomonadota</taxon>
        <taxon>Gammaproteobacteria</taxon>
        <taxon>Vibrionales</taxon>
        <taxon>Vibrionaceae</taxon>
        <taxon>Photobacterium</taxon>
    </lineage>
</organism>
<dbReference type="EMBL" id="AP018045">
    <property type="protein sequence ID" value="BAX51618.1"/>
    <property type="molecule type" value="Genomic_DNA"/>
</dbReference>
<sequence>MAKKATFEAKIKKKGAELLPEISTLSKMRST</sequence>